<dbReference type="EMBL" id="CP056794">
    <property type="protein sequence ID" value="QLY97223.1"/>
    <property type="molecule type" value="Genomic_DNA"/>
</dbReference>
<reference evidence="1 2" key="1">
    <citation type="submission" date="2020-06" db="EMBL/GenBank/DDBJ databases">
        <title>REHAB project genomes.</title>
        <authorList>
            <person name="Shaw L.P."/>
        </authorList>
    </citation>
    <scope>NUCLEOTIDE SEQUENCE [LARGE SCALE GENOMIC DNA]</scope>
    <source>
        <strain evidence="1 2">RHBSTW-00177</strain>
    </source>
</reference>
<dbReference type="GO" id="GO:0003677">
    <property type="term" value="F:DNA binding"/>
    <property type="evidence" value="ECO:0007669"/>
    <property type="project" value="InterPro"/>
</dbReference>
<dbReference type="Proteomes" id="UP000512182">
    <property type="component" value="Chromosome"/>
</dbReference>
<dbReference type="AlphaFoldDB" id="A0A6D0CBY7"/>
<gene>
    <name evidence="1" type="ORF">HV109_11595</name>
</gene>
<evidence type="ECO:0000313" key="1">
    <source>
        <dbReference type="EMBL" id="QLY97223.1"/>
    </source>
</evidence>
<evidence type="ECO:0000313" key="2">
    <source>
        <dbReference type="Proteomes" id="UP000512182"/>
    </source>
</evidence>
<proteinExistence type="predicted"/>
<dbReference type="InterPro" id="IPR011010">
    <property type="entry name" value="DNA_brk_join_enz"/>
</dbReference>
<organism evidence="1 2">
    <name type="scientific">Escherichia coli</name>
    <dbReference type="NCBI Taxonomy" id="562"/>
    <lineage>
        <taxon>Bacteria</taxon>
        <taxon>Pseudomonadati</taxon>
        <taxon>Pseudomonadota</taxon>
        <taxon>Gammaproteobacteria</taxon>
        <taxon>Enterobacterales</taxon>
        <taxon>Enterobacteriaceae</taxon>
        <taxon>Escherichia</taxon>
    </lineage>
</organism>
<sequence>MKKHFAQFHAFITEQQSWFEQHLAADFEQSWDDPVWVCGSNGSGWLRGNGKNKLRFDAISRTKGIEGYHAVAEDYARFMKALLVLVYRRRNCSISPAVAVATLMILKRWYHSLFEVTGQTHPVYLTTRVIQRSMDNLSAASSLGDPNTANYKGRCVSLQKLVNHQSFTLVALQYVSDEQYSNKTNLTRKARETMALKQQDKLADVTTDGEDALITIRGFLNIVALIQRVESDAEKIALNCLLLLVVTGFRSIEVFNLRQDALVKRQIDDPAIRKRFQNKGLPDYFLGIRYVGVKGAGERTHWVEPLAVPLVESIFSTVKMLTAPIRSHLTYLRAKSFTDYLPQAISALPGERVELDDVVTYITQTTSSFRGRAGQRDKTSKALSKRGVLPVQEIPGPKNSKSIYYSKTDLNHYIKTEFGLTNANAPCTHAWMENGKRYEVNYEDLLFLHEKGSLALKRTLALLATPIPFTNTLINKFLGNVEPDGSVFSKYQLLEENGTPTRMRTHIPRHNINTFLAIAEVSDHLQAMLMGRVDITQNYHYQHLALAERRKAASLMPLQPASTILTAAPYSSSVATPLDIVEQTGYMVATERMTLDNIIKANLHTFDDRDDVARFVEASFADGLFKDVASAFEEIRDTEGPEQASAMVARHAVLYPLKFGSCMREVNLWGCPSRLKCQSTAFCEHFTLTGRIDEWPNLITKKQALQQARSKLTHLAQHQPDYQVKQADIEQRLQQLETMQAQWLRRTEAQRLVATENVLSGEINAEGEIRTLAQLFALEYQQLIQEND</sequence>
<name>A0A6D0CBY7_ECOLX</name>
<dbReference type="SUPFAM" id="SSF56349">
    <property type="entry name" value="DNA breaking-rejoining enzymes"/>
    <property type="match status" value="1"/>
</dbReference>
<accession>A0A6D0CBY7</accession>
<protein>
    <submittedName>
        <fullName evidence="1">Uncharacterized protein</fullName>
    </submittedName>
</protein>
<dbReference type="RefSeq" id="WP_004181962.1">
    <property type="nucleotide sequence ID" value="NZ_AP027622.1"/>
</dbReference>